<dbReference type="EMBL" id="JAKREW010000009">
    <property type="protein sequence ID" value="MCG7505689.1"/>
    <property type="molecule type" value="Genomic_DNA"/>
</dbReference>
<comment type="caution">
    <text evidence="1">The sequence shown here is derived from an EMBL/GenBank/DDBJ whole genome shotgun (WGS) entry which is preliminary data.</text>
</comment>
<name>A0ABS9QE43_9HYPH</name>
<dbReference type="Proteomes" id="UP001201701">
    <property type="component" value="Unassembled WGS sequence"/>
</dbReference>
<proteinExistence type="predicted"/>
<gene>
    <name evidence="1" type="ORF">L4923_11770</name>
</gene>
<sequence>MSQRIMQLSSFDIRPGKLEQFKQAIREAVAFAESHGPQIVVEIFIDEESMRANSLQIMPNSEAVLAHWKMADPYIRDVMESCIMRRLDVFGEPNEEVMLGLLSLIEQGIPVTVTPAFVGFRRGHH</sequence>
<accession>A0ABS9QE43</accession>
<evidence type="ECO:0000313" key="1">
    <source>
        <dbReference type="EMBL" id="MCG7505689.1"/>
    </source>
</evidence>
<evidence type="ECO:0008006" key="3">
    <source>
        <dbReference type="Google" id="ProtNLM"/>
    </source>
</evidence>
<keyword evidence="2" id="KW-1185">Reference proteome</keyword>
<dbReference type="RefSeq" id="WP_239365098.1">
    <property type="nucleotide sequence ID" value="NZ_JAKREW010000009.1"/>
</dbReference>
<reference evidence="1 2" key="1">
    <citation type="submission" date="2022-02" db="EMBL/GenBank/DDBJ databases">
        <title>Draft genome sequence of Mezorhizobium retamae strain IRAMC:0171 isolated from Retama raetam nodules.</title>
        <authorList>
            <person name="Bengaied R."/>
            <person name="Sbissi I."/>
            <person name="Huber K."/>
            <person name="Ghodbane F."/>
            <person name="Nouioui I."/>
            <person name="Tarhouni M."/>
            <person name="Gtari M."/>
        </authorList>
    </citation>
    <scope>NUCLEOTIDE SEQUENCE [LARGE SCALE GENOMIC DNA]</scope>
    <source>
        <strain evidence="1 2">IRAMC:0171</strain>
    </source>
</reference>
<protein>
    <recommendedName>
        <fullName evidence="3">Antibiotic biosynthesis monooxygenase</fullName>
    </recommendedName>
</protein>
<evidence type="ECO:0000313" key="2">
    <source>
        <dbReference type="Proteomes" id="UP001201701"/>
    </source>
</evidence>
<organism evidence="1 2">
    <name type="scientific">Mesorhizobium retamae</name>
    <dbReference type="NCBI Taxonomy" id="2912854"/>
    <lineage>
        <taxon>Bacteria</taxon>
        <taxon>Pseudomonadati</taxon>
        <taxon>Pseudomonadota</taxon>
        <taxon>Alphaproteobacteria</taxon>
        <taxon>Hyphomicrobiales</taxon>
        <taxon>Phyllobacteriaceae</taxon>
        <taxon>Mesorhizobium</taxon>
    </lineage>
</organism>